<dbReference type="Gene3D" id="1.10.287.130">
    <property type="match status" value="1"/>
</dbReference>
<feature type="modified residue" description="4-aspartylphosphate" evidence="17">
    <location>
        <position position="836"/>
    </location>
</feature>
<dbReference type="Pfam" id="PF01590">
    <property type="entry name" value="GAF"/>
    <property type="match status" value="1"/>
</dbReference>
<evidence type="ECO:0000256" key="19">
    <source>
        <dbReference type="SAM" id="Phobius"/>
    </source>
</evidence>
<keyword evidence="18" id="KW-0175">Coiled coil</keyword>
<dbReference type="FunFam" id="3.30.565.10:FF:000010">
    <property type="entry name" value="Sensor histidine kinase RcsC"/>
    <property type="match status" value="1"/>
</dbReference>
<evidence type="ECO:0000256" key="4">
    <source>
        <dbReference type="ARBA" id="ARBA00022475"/>
    </source>
</evidence>
<evidence type="ECO:0000256" key="5">
    <source>
        <dbReference type="ARBA" id="ARBA00022553"/>
    </source>
</evidence>
<feature type="coiled-coil region" evidence="18">
    <location>
        <begin position="188"/>
        <end position="222"/>
    </location>
</feature>
<dbReference type="Proteomes" id="UP000234845">
    <property type="component" value="Unassembled WGS sequence"/>
</dbReference>
<dbReference type="EC" id="2.7.13.3" evidence="3"/>
<evidence type="ECO:0000256" key="18">
    <source>
        <dbReference type="SAM" id="Coils"/>
    </source>
</evidence>
<feature type="transmembrane region" description="Helical" evidence="19">
    <location>
        <begin position="72"/>
        <end position="90"/>
    </location>
</feature>
<dbReference type="InterPro" id="IPR011006">
    <property type="entry name" value="CheY-like_superfamily"/>
</dbReference>
<dbReference type="SUPFAM" id="SSF47384">
    <property type="entry name" value="Homodimeric domain of signal transducing histidine kinase"/>
    <property type="match status" value="1"/>
</dbReference>
<dbReference type="SMART" id="SM00448">
    <property type="entry name" value="REC"/>
    <property type="match status" value="2"/>
</dbReference>
<comment type="subcellular location">
    <subcellularLocation>
        <location evidence="2">Cell membrane</location>
        <topology evidence="2">Multi-pass membrane protein</topology>
    </subcellularLocation>
</comment>
<evidence type="ECO:0000256" key="15">
    <source>
        <dbReference type="ARBA" id="ARBA00068150"/>
    </source>
</evidence>
<dbReference type="Pfam" id="PF02518">
    <property type="entry name" value="HATPase_c"/>
    <property type="match status" value="1"/>
</dbReference>
<dbReference type="EMBL" id="PKLZ01000018">
    <property type="protein sequence ID" value="PLW81028.1"/>
    <property type="molecule type" value="Genomic_DNA"/>
</dbReference>
<organism evidence="23 24">
    <name type="scientific">Kineobactrum sediminis</name>
    <dbReference type="NCBI Taxonomy" id="1905677"/>
    <lineage>
        <taxon>Bacteria</taxon>
        <taxon>Pseudomonadati</taxon>
        <taxon>Pseudomonadota</taxon>
        <taxon>Gammaproteobacteria</taxon>
        <taxon>Cellvibrionales</taxon>
        <taxon>Halieaceae</taxon>
        <taxon>Kineobactrum</taxon>
    </lineage>
</organism>
<dbReference type="SMART" id="SM00065">
    <property type="entry name" value="GAF"/>
    <property type="match status" value="1"/>
</dbReference>
<evidence type="ECO:0000256" key="8">
    <source>
        <dbReference type="ARBA" id="ARBA00022741"/>
    </source>
</evidence>
<keyword evidence="10" id="KW-0067">ATP-binding</keyword>
<evidence type="ECO:0000256" key="10">
    <source>
        <dbReference type="ARBA" id="ARBA00022840"/>
    </source>
</evidence>
<keyword evidence="6" id="KW-0808">Transferase</keyword>
<feature type="domain" description="Histidine kinase" evidence="20">
    <location>
        <begin position="409"/>
        <end position="630"/>
    </location>
</feature>
<name>A0A2N5XY07_9GAMM</name>
<dbReference type="InterPro" id="IPR003594">
    <property type="entry name" value="HATPase_dom"/>
</dbReference>
<gene>
    <name evidence="23" type="ORF">CWI75_17790</name>
</gene>
<dbReference type="PROSITE" id="PS50110">
    <property type="entry name" value="RESPONSE_REGULATORY"/>
    <property type="match status" value="2"/>
</dbReference>
<keyword evidence="9" id="KW-0418">Kinase</keyword>
<dbReference type="InterPro" id="IPR005467">
    <property type="entry name" value="His_kinase_dom"/>
</dbReference>
<sequence length="1126" mass="121559">MSTQPDSESQQFSTITMVTCLLFFAVAMTAIGLTLFFSSPVAGGLAVIILALLLPLSFMAHQQTRKGNIDRAVALIATVWYLISVAVIVIGERLYGTLIVTAILPVLMVLPFVSQSMFRWVIVGSVALIVIGSITKLLPALYTSAVPDHIMADVESFVVVLLTCVVMLSLWQSGGKLKAAASGMRQAIASLQESERSLEHKVEERTEELEKALSEMSDLNQIATIVNSTLDVDMVKNTIYTGLQRLFAFDQMGVFLLDAHDERLHLALQAGVPFAEDLGEMLTERGLPLDATDSFIARSVVEQNNIYIHHVTDEGVASSGASDKILYNSSPMKSFLLCPLLIQNKAVGTIFFVGTREPFELHDDDIESIGRYVTQLGTAIRNAQLLQSATEARSEAEAANATKGTFLANMSHEIRTPMNAIIGLTGLCLETELNPKQEDYLTKVDGAANALRTIIDDILDFSKLEAGKFEFENIPFSLNEVLDNLATICMVRCQDKHLELVFQRDPGVPDTLVGDPTRLGQILINLAGNAIKFTQEGQIVVEVRELVRSNDRVTINFDVRDSGIGMNEEQLGRLFQSFSQADSTISRQYGGTGLGLAISQQLTEMMGGLIEVSSEPGAGSSFHFALEFDIADVVAQATALEDAPQGLSVLVVDDNEASRDILQEYLVSFGYTASLAESGEQALEIMRSDKQFDLVLLDWMMPGMTGLDVALALRDLKAPPKTILMSSWNMPSSEHQSMVDAFLAKPIKPSALLDTIMIAYGKQVVKRKRTLGRSTAPQDLAAIRGARVLIVDDSDINLQIACELLDKVPLVHDTASDGQEAVAKIMANQYDCVLMDIQMPVMDGYTATGLVRQNPAYDGLPILAMTANVMAEDRTRTSEAGMNGHIGKPVDPADLYLALLGAIPEQDYSDNLPASAAVDTTEEEVTRAPLPAELPGLAIQQGLTRLGNNEKLFLQLLGDLLKEYAGAATILEQLVAEDKQDELRAAAHKIRGIANNLGAVDIGNCAEAIERTVIAGDTVTPQHIESLAAALTVAAESHAQLLRDRAPEAKGAAAIAIDAQQVFSDLKAAMASFDPGAIDLVDLLLGAAPEGGNLSQSLTQAREHLDNFSFGEAEALLDEIAGVHYS</sequence>
<evidence type="ECO:0000256" key="11">
    <source>
        <dbReference type="ARBA" id="ARBA00022989"/>
    </source>
</evidence>
<dbReference type="GO" id="GO:0005886">
    <property type="term" value="C:plasma membrane"/>
    <property type="evidence" value="ECO:0007669"/>
    <property type="project" value="UniProtKB-SubCell"/>
</dbReference>
<evidence type="ECO:0000256" key="1">
    <source>
        <dbReference type="ARBA" id="ARBA00000085"/>
    </source>
</evidence>
<dbReference type="GO" id="GO:0005524">
    <property type="term" value="F:ATP binding"/>
    <property type="evidence" value="ECO:0007669"/>
    <property type="project" value="UniProtKB-KW"/>
</dbReference>
<dbReference type="Pfam" id="PF00512">
    <property type="entry name" value="HisKA"/>
    <property type="match status" value="1"/>
</dbReference>
<dbReference type="InterPro" id="IPR001789">
    <property type="entry name" value="Sig_transdc_resp-reg_receiver"/>
</dbReference>
<dbReference type="InterPro" id="IPR029016">
    <property type="entry name" value="GAF-like_dom_sf"/>
</dbReference>
<evidence type="ECO:0000256" key="16">
    <source>
        <dbReference type="PROSITE-ProRule" id="PRU00110"/>
    </source>
</evidence>
<dbReference type="PANTHER" id="PTHR45339">
    <property type="entry name" value="HYBRID SIGNAL TRANSDUCTION HISTIDINE KINASE J"/>
    <property type="match status" value="1"/>
</dbReference>
<evidence type="ECO:0000313" key="23">
    <source>
        <dbReference type="EMBL" id="PLW81028.1"/>
    </source>
</evidence>
<evidence type="ECO:0000256" key="9">
    <source>
        <dbReference type="ARBA" id="ARBA00022777"/>
    </source>
</evidence>
<dbReference type="Pfam" id="PF00072">
    <property type="entry name" value="Response_reg"/>
    <property type="match status" value="2"/>
</dbReference>
<feature type="domain" description="Response regulatory" evidence="21">
    <location>
        <begin position="648"/>
        <end position="760"/>
    </location>
</feature>
<comment type="catalytic activity">
    <reaction evidence="1">
        <text>ATP + protein L-histidine = ADP + protein N-phospho-L-histidine.</text>
        <dbReference type="EC" id="2.7.13.3"/>
    </reaction>
</comment>
<dbReference type="InterPro" id="IPR036641">
    <property type="entry name" value="HPT_dom_sf"/>
</dbReference>
<dbReference type="SUPFAM" id="SSF55781">
    <property type="entry name" value="GAF domain-like"/>
    <property type="match status" value="1"/>
</dbReference>
<dbReference type="FunFam" id="1.10.287.130:FF:000002">
    <property type="entry name" value="Two-component osmosensing histidine kinase"/>
    <property type="match status" value="1"/>
</dbReference>
<feature type="domain" description="Response regulatory" evidence="21">
    <location>
        <begin position="787"/>
        <end position="903"/>
    </location>
</feature>
<dbReference type="Gene3D" id="1.20.120.160">
    <property type="entry name" value="HPT domain"/>
    <property type="match status" value="1"/>
</dbReference>
<dbReference type="RefSeq" id="WP_101522881.1">
    <property type="nucleotide sequence ID" value="NZ_PKLZ01000018.1"/>
</dbReference>
<dbReference type="SUPFAM" id="SSF52172">
    <property type="entry name" value="CheY-like"/>
    <property type="match status" value="2"/>
</dbReference>
<dbReference type="InterPro" id="IPR004358">
    <property type="entry name" value="Sig_transdc_His_kin-like_C"/>
</dbReference>
<dbReference type="PANTHER" id="PTHR45339:SF1">
    <property type="entry name" value="HYBRID SIGNAL TRANSDUCTION HISTIDINE KINASE J"/>
    <property type="match status" value="1"/>
</dbReference>
<proteinExistence type="predicted"/>
<keyword evidence="24" id="KW-1185">Reference proteome</keyword>
<reference evidence="24" key="1">
    <citation type="submission" date="2017-11" db="EMBL/GenBank/DDBJ databases">
        <title>The draft genome sequence of Chromatocurvus sp. F02.</title>
        <authorList>
            <person name="Du Z.-J."/>
            <person name="Chang Y.-Q."/>
        </authorList>
    </citation>
    <scope>NUCLEOTIDE SEQUENCE [LARGE SCALE GENOMIC DNA]</scope>
    <source>
        <strain evidence="24">F02</strain>
    </source>
</reference>
<dbReference type="InterPro" id="IPR003661">
    <property type="entry name" value="HisK_dim/P_dom"/>
</dbReference>
<feature type="transmembrane region" description="Helical" evidence="19">
    <location>
        <begin position="12"/>
        <end position="35"/>
    </location>
</feature>
<dbReference type="CDD" id="cd17546">
    <property type="entry name" value="REC_hyHK_CKI1_RcsC-like"/>
    <property type="match status" value="2"/>
</dbReference>
<feature type="modified residue" description="4-aspartylphosphate" evidence="17">
    <location>
        <position position="698"/>
    </location>
</feature>
<comment type="subunit">
    <text evidence="14">At low DSF concentrations, interacts with RpfF.</text>
</comment>
<evidence type="ECO:0000259" key="21">
    <source>
        <dbReference type="PROSITE" id="PS50110"/>
    </source>
</evidence>
<accession>A0A2N5XY07</accession>
<evidence type="ECO:0000256" key="2">
    <source>
        <dbReference type="ARBA" id="ARBA00004651"/>
    </source>
</evidence>
<feature type="transmembrane region" description="Helical" evidence="19">
    <location>
        <begin position="96"/>
        <end position="113"/>
    </location>
</feature>
<feature type="modified residue" description="Phosphohistidine" evidence="16">
    <location>
        <position position="988"/>
    </location>
</feature>
<feature type="transmembrane region" description="Helical" evidence="19">
    <location>
        <begin position="120"/>
        <end position="142"/>
    </location>
</feature>
<dbReference type="Gene3D" id="3.30.450.40">
    <property type="match status" value="1"/>
</dbReference>
<keyword evidence="5 17" id="KW-0597">Phosphoprotein</keyword>
<dbReference type="InterPro" id="IPR008207">
    <property type="entry name" value="Sig_transdc_His_kin_Hpt_dom"/>
</dbReference>
<keyword evidence="4" id="KW-1003">Cell membrane</keyword>
<dbReference type="SMART" id="SM00388">
    <property type="entry name" value="HisKA"/>
    <property type="match status" value="1"/>
</dbReference>
<keyword evidence="12" id="KW-0902">Two-component regulatory system</keyword>
<evidence type="ECO:0000256" key="17">
    <source>
        <dbReference type="PROSITE-ProRule" id="PRU00169"/>
    </source>
</evidence>
<evidence type="ECO:0000256" key="13">
    <source>
        <dbReference type="ARBA" id="ARBA00023136"/>
    </source>
</evidence>
<dbReference type="AlphaFoldDB" id="A0A2N5XY07"/>
<keyword evidence="8" id="KW-0547">Nucleotide-binding</keyword>
<dbReference type="InterPro" id="IPR036890">
    <property type="entry name" value="HATPase_C_sf"/>
</dbReference>
<dbReference type="Pfam" id="PF01627">
    <property type="entry name" value="Hpt"/>
    <property type="match status" value="1"/>
</dbReference>
<evidence type="ECO:0000256" key="3">
    <source>
        <dbReference type="ARBA" id="ARBA00012438"/>
    </source>
</evidence>
<keyword evidence="13 19" id="KW-0472">Membrane</keyword>
<dbReference type="SUPFAM" id="SSF55874">
    <property type="entry name" value="ATPase domain of HSP90 chaperone/DNA topoisomerase II/histidine kinase"/>
    <property type="match status" value="1"/>
</dbReference>
<comment type="caution">
    <text evidence="23">The sequence shown here is derived from an EMBL/GenBank/DDBJ whole genome shotgun (WGS) entry which is preliminary data.</text>
</comment>
<dbReference type="CDD" id="cd00082">
    <property type="entry name" value="HisKA"/>
    <property type="match status" value="1"/>
</dbReference>
<dbReference type="InterPro" id="IPR036097">
    <property type="entry name" value="HisK_dim/P_sf"/>
</dbReference>
<evidence type="ECO:0000256" key="7">
    <source>
        <dbReference type="ARBA" id="ARBA00022692"/>
    </source>
</evidence>
<evidence type="ECO:0000256" key="14">
    <source>
        <dbReference type="ARBA" id="ARBA00064003"/>
    </source>
</evidence>
<evidence type="ECO:0000313" key="24">
    <source>
        <dbReference type="Proteomes" id="UP000234845"/>
    </source>
</evidence>
<dbReference type="PROSITE" id="PS50894">
    <property type="entry name" value="HPT"/>
    <property type="match status" value="1"/>
</dbReference>
<dbReference type="GO" id="GO:0000155">
    <property type="term" value="F:phosphorelay sensor kinase activity"/>
    <property type="evidence" value="ECO:0007669"/>
    <property type="project" value="InterPro"/>
</dbReference>
<dbReference type="PRINTS" id="PR00344">
    <property type="entry name" value="BCTRLSENSOR"/>
</dbReference>
<dbReference type="SMART" id="SM00387">
    <property type="entry name" value="HATPase_c"/>
    <property type="match status" value="1"/>
</dbReference>
<evidence type="ECO:0000259" key="20">
    <source>
        <dbReference type="PROSITE" id="PS50109"/>
    </source>
</evidence>
<dbReference type="OrthoDB" id="6187449at2"/>
<evidence type="ECO:0000256" key="12">
    <source>
        <dbReference type="ARBA" id="ARBA00023012"/>
    </source>
</evidence>
<evidence type="ECO:0000259" key="22">
    <source>
        <dbReference type="PROSITE" id="PS50894"/>
    </source>
</evidence>
<dbReference type="InterPro" id="IPR003018">
    <property type="entry name" value="GAF"/>
</dbReference>
<evidence type="ECO:0000256" key="6">
    <source>
        <dbReference type="ARBA" id="ARBA00022679"/>
    </source>
</evidence>
<feature type="transmembrane region" description="Helical" evidence="19">
    <location>
        <begin position="41"/>
        <end position="60"/>
    </location>
</feature>
<feature type="domain" description="HPt" evidence="22">
    <location>
        <begin position="949"/>
        <end position="1045"/>
    </location>
</feature>
<dbReference type="Gene3D" id="3.40.50.2300">
    <property type="match status" value="2"/>
</dbReference>
<dbReference type="CDD" id="cd16922">
    <property type="entry name" value="HATPase_EvgS-ArcB-TorS-like"/>
    <property type="match status" value="1"/>
</dbReference>
<dbReference type="Gene3D" id="3.30.565.10">
    <property type="entry name" value="Histidine kinase-like ATPase, C-terminal domain"/>
    <property type="match status" value="1"/>
</dbReference>
<dbReference type="SUPFAM" id="SSF47226">
    <property type="entry name" value="Histidine-containing phosphotransfer domain, HPT domain"/>
    <property type="match status" value="1"/>
</dbReference>
<dbReference type="PROSITE" id="PS50109">
    <property type="entry name" value="HIS_KIN"/>
    <property type="match status" value="1"/>
</dbReference>
<protein>
    <recommendedName>
        <fullName evidence="15">Sensory/regulatory protein RpfC</fullName>
        <ecNumber evidence="3">2.7.13.3</ecNumber>
    </recommendedName>
</protein>
<keyword evidence="11 19" id="KW-1133">Transmembrane helix</keyword>
<keyword evidence="7 19" id="KW-0812">Transmembrane</keyword>